<proteinExistence type="predicted"/>
<accession>A0A090RU58</accession>
<name>A0A090RU58_9VIBR</name>
<dbReference type="AlphaFoldDB" id="A0A090RU58"/>
<dbReference type="Proteomes" id="UP000029228">
    <property type="component" value="Unassembled WGS sequence"/>
</dbReference>
<reference evidence="2 3" key="1">
    <citation type="submission" date="2014-09" db="EMBL/GenBank/DDBJ databases">
        <title>Vibrio maritimus JCM 19235. (C45) whole genome shotgun sequence.</title>
        <authorList>
            <person name="Sawabe T."/>
            <person name="Meirelles P."/>
            <person name="Nakanishi M."/>
            <person name="Sayaka M."/>
            <person name="Hattori M."/>
            <person name="Ohkuma M."/>
        </authorList>
    </citation>
    <scope>NUCLEOTIDE SEQUENCE [LARGE SCALE GENOMIC DNA]</scope>
    <source>
        <strain evidence="3">JCM19235</strain>
    </source>
</reference>
<organism evidence="2 3">
    <name type="scientific">Vibrio maritimus</name>
    <dbReference type="NCBI Taxonomy" id="990268"/>
    <lineage>
        <taxon>Bacteria</taxon>
        <taxon>Pseudomonadati</taxon>
        <taxon>Pseudomonadota</taxon>
        <taxon>Gammaproteobacteria</taxon>
        <taxon>Vibrionales</taxon>
        <taxon>Vibrionaceae</taxon>
        <taxon>Vibrio</taxon>
    </lineage>
</organism>
<sequence>MVGIIFILALASKLAFSNAELTLLGSYLALWLYFDCRTLTLICLSIFVLSPILVRMQSRNTKLIVFLQALLLPMASHFWVL</sequence>
<protein>
    <submittedName>
        <fullName evidence="2">Uncharacterized protein</fullName>
    </submittedName>
</protein>
<keyword evidence="1" id="KW-0472">Membrane</keyword>
<keyword evidence="1" id="KW-1133">Transmembrane helix</keyword>
<evidence type="ECO:0000313" key="2">
    <source>
        <dbReference type="EMBL" id="GAL17764.1"/>
    </source>
</evidence>
<reference evidence="2 3" key="2">
    <citation type="submission" date="2014-09" db="EMBL/GenBank/DDBJ databases">
        <authorList>
            <consortium name="NBRP consortium"/>
            <person name="Sawabe T."/>
            <person name="Meirelles P."/>
            <person name="Nakanishi M."/>
            <person name="Sayaka M."/>
            <person name="Hattori M."/>
            <person name="Ohkuma M."/>
        </authorList>
    </citation>
    <scope>NUCLEOTIDE SEQUENCE [LARGE SCALE GENOMIC DNA]</scope>
    <source>
        <strain evidence="3">JCM19235</strain>
    </source>
</reference>
<comment type="caution">
    <text evidence="2">The sequence shown here is derived from an EMBL/GenBank/DDBJ whole genome shotgun (WGS) entry which is preliminary data.</text>
</comment>
<keyword evidence="3" id="KW-1185">Reference proteome</keyword>
<feature type="transmembrane region" description="Helical" evidence="1">
    <location>
        <begin position="27"/>
        <end position="49"/>
    </location>
</feature>
<evidence type="ECO:0000313" key="3">
    <source>
        <dbReference type="Proteomes" id="UP000029228"/>
    </source>
</evidence>
<evidence type="ECO:0000256" key="1">
    <source>
        <dbReference type="SAM" id="Phobius"/>
    </source>
</evidence>
<keyword evidence="1" id="KW-0812">Transmembrane</keyword>
<dbReference type="EMBL" id="BBMR01000002">
    <property type="protein sequence ID" value="GAL17764.1"/>
    <property type="molecule type" value="Genomic_DNA"/>
</dbReference>
<gene>
    <name evidence="2" type="ORF">JCM19235_6317</name>
</gene>
<feature type="transmembrane region" description="Helical" evidence="1">
    <location>
        <begin position="61"/>
        <end position="80"/>
    </location>
</feature>